<dbReference type="Proteomes" id="UP000198983">
    <property type="component" value="Chromosome I"/>
</dbReference>
<dbReference type="PANTHER" id="PTHR38479:SF2">
    <property type="entry name" value="WINGED HELIX DNA-BINDING DOMAIN-CONTAINING PROTEIN"/>
    <property type="match status" value="1"/>
</dbReference>
<dbReference type="PANTHER" id="PTHR38479">
    <property type="entry name" value="LMO0824 PROTEIN"/>
    <property type="match status" value="1"/>
</dbReference>
<dbReference type="AlphaFoldDB" id="A0A1H1RT07"/>
<accession>A0A1H1RT07</accession>
<reference evidence="1 2" key="1">
    <citation type="submission" date="2016-10" db="EMBL/GenBank/DDBJ databases">
        <authorList>
            <person name="de Groot N.N."/>
        </authorList>
    </citation>
    <scope>NUCLEOTIDE SEQUENCE [LARGE SCALE GENOMIC DNA]</scope>
    <source>
        <strain evidence="1 2">DSM 22024</strain>
    </source>
</reference>
<protein>
    <submittedName>
        <fullName evidence="1">Winged helix DNA-binding domain-containing protein</fullName>
    </submittedName>
</protein>
<sequence length="393" mass="42524">MVPTVAAMTNQLPTRLTWQQVCARRLQVHALARPAKDARPSEIVAATAGTHAQVMSAAELGIALRIEGATRVDVRHALWNEHSLIKTFGPRGTVHLLPAAELAVWTGALSAVALGPSPLPDSVRMSPDQTEAVLDAIGTALLGTELTVDELTEAVADLAGPWAADPVMPAFQTYWPRWRQVQHLAGHRGSLCFGPNRGRNVTYTNPRRWLPSFRPAAAEEALPRLLRSYLRAYGPSTPQRFAHWLNAPVSWAHSVFESATGQLCQVDVEGSPAWLPAGESDVPDEMPSGVRLLPYFDGYAYRVGNQPPEHLCPGRAADRILGGNFQVLLVDGVVGGLWHQRRSGRRIAVTVEPLVDLTPAQRGELDLQVCRVGEVLQGNATLTIGRVTVGSHG</sequence>
<keyword evidence="1" id="KW-0238">DNA-binding</keyword>
<gene>
    <name evidence="1" type="ORF">SAMN04489717_2535</name>
</gene>
<dbReference type="EMBL" id="LT629732">
    <property type="protein sequence ID" value="SDS38822.1"/>
    <property type="molecule type" value="Genomic_DNA"/>
</dbReference>
<evidence type="ECO:0000313" key="2">
    <source>
        <dbReference type="Proteomes" id="UP000198983"/>
    </source>
</evidence>
<name>A0A1H1RT07_9ACTN</name>
<dbReference type="InterPro" id="IPR009351">
    <property type="entry name" value="AlkZ-like"/>
</dbReference>
<dbReference type="Pfam" id="PF06224">
    <property type="entry name" value="AlkZ-like"/>
    <property type="match status" value="1"/>
</dbReference>
<organism evidence="1 2">
    <name type="scientific">Actinopolymorpha singaporensis</name>
    <dbReference type="NCBI Taxonomy" id="117157"/>
    <lineage>
        <taxon>Bacteria</taxon>
        <taxon>Bacillati</taxon>
        <taxon>Actinomycetota</taxon>
        <taxon>Actinomycetes</taxon>
        <taxon>Propionibacteriales</taxon>
        <taxon>Actinopolymorphaceae</taxon>
        <taxon>Actinopolymorpha</taxon>
    </lineage>
</organism>
<dbReference type="GO" id="GO:0003677">
    <property type="term" value="F:DNA binding"/>
    <property type="evidence" value="ECO:0007669"/>
    <property type="project" value="UniProtKB-KW"/>
</dbReference>
<proteinExistence type="predicted"/>
<evidence type="ECO:0000313" key="1">
    <source>
        <dbReference type="EMBL" id="SDS38822.1"/>
    </source>
</evidence>
<dbReference type="STRING" id="117157.SAMN04489717_2535"/>
<dbReference type="OrthoDB" id="9148135at2"/>
<keyword evidence="2" id="KW-1185">Reference proteome</keyword>